<keyword evidence="16" id="KW-0234">DNA repair</keyword>
<dbReference type="GO" id="GO:0003887">
    <property type="term" value="F:DNA-directed DNA polymerase activity"/>
    <property type="evidence" value="ECO:0007669"/>
    <property type="project" value="UniProtKB-KW"/>
</dbReference>
<accession>A0A1H5J639</accession>
<evidence type="ECO:0000256" key="16">
    <source>
        <dbReference type="ARBA" id="ARBA00023204"/>
    </source>
</evidence>
<keyword evidence="3 23" id="KW-0436">Ligase</keyword>
<dbReference type="NCBIfam" id="TIGR02778">
    <property type="entry name" value="ligD_pol"/>
    <property type="match status" value="1"/>
</dbReference>
<dbReference type="AlphaFoldDB" id="A0A1H5J639"/>
<comment type="cofactor">
    <cofactor evidence="1">
        <name>Mn(2+)</name>
        <dbReference type="ChEBI" id="CHEBI:29035"/>
    </cofactor>
</comment>
<dbReference type="CDD" id="cd07971">
    <property type="entry name" value="OBF_DNA_ligase_LigD"/>
    <property type="match status" value="1"/>
</dbReference>
<comment type="catalytic activity">
    <reaction evidence="20">
        <text>ATP + (deoxyribonucleotide)n-3'-hydroxyl + 5'-phospho-(deoxyribonucleotide)m = (deoxyribonucleotide)n+m + AMP + diphosphate.</text>
        <dbReference type="EC" id="6.5.1.1"/>
    </reaction>
</comment>
<evidence type="ECO:0000256" key="11">
    <source>
        <dbReference type="ARBA" id="ARBA00022839"/>
    </source>
</evidence>
<keyword evidence="17" id="KW-0464">Manganese</keyword>
<dbReference type="InterPro" id="IPR014143">
    <property type="entry name" value="NHEJ_ligase_prk"/>
</dbReference>
<evidence type="ECO:0000256" key="4">
    <source>
        <dbReference type="ARBA" id="ARBA00022679"/>
    </source>
</evidence>
<evidence type="ECO:0000256" key="20">
    <source>
        <dbReference type="ARBA" id="ARBA00034003"/>
    </source>
</evidence>
<evidence type="ECO:0000256" key="2">
    <source>
        <dbReference type="ARBA" id="ARBA00012727"/>
    </source>
</evidence>
<evidence type="ECO:0000256" key="12">
    <source>
        <dbReference type="ARBA" id="ARBA00022840"/>
    </source>
</evidence>
<dbReference type="Gene3D" id="3.90.920.10">
    <property type="entry name" value="DNA primase, PRIM domain"/>
    <property type="match status" value="1"/>
</dbReference>
<dbReference type="Pfam" id="PF21686">
    <property type="entry name" value="LigD_Prim-Pol"/>
    <property type="match status" value="1"/>
</dbReference>
<keyword evidence="5" id="KW-0548">Nucleotidyltransferase</keyword>
<organism evidence="23 24">
    <name type="scientific">Pseudomonas migulae</name>
    <dbReference type="NCBI Taxonomy" id="78543"/>
    <lineage>
        <taxon>Bacteria</taxon>
        <taxon>Pseudomonadati</taxon>
        <taxon>Pseudomonadota</taxon>
        <taxon>Gammaproteobacteria</taxon>
        <taxon>Pseudomonadales</taxon>
        <taxon>Pseudomonadaceae</taxon>
        <taxon>Pseudomonas</taxon>
    </lineage>
</organism>
<dbReference type="GO" id="GO:0046872">
    <property type="term" value="F:metal ion binding"/>
    <property type="evidence" value="ECO:0007669"/>
    <property type="project" value="UniProtKB-KW"/>
</dbReference>
<dbReference type="SUPFAM" id="SSF56091">
    <property type="entry name" value="DNA ligase/mRNA capping enzyme, catalytic domain"/>
    <property type="match status" value="1"/>
</dbReference>
<dbReference type="NCBIfam" id="TIGR02776">
    <property type="entry name" value="NHEJ_ligase_prk"/>
    <property type="match status" value="1"/>
</dbReference>
<proteinExistence type="predicted"/>
<dbReference type="Proteomes" id="UP000198985">
    <property type="component" value="Unassembled WGS sequence"/>
</dbReference>
<keyword evidence="11" id="KW-0269">Exonuclease</keyword>
<evidence type="ECO:0000256" key="8">
    <source>
        <dbReference type="ARBA" id="ARBA00022741"/>
    </source>
</evidence>
<feature type="compositionally biased region" description="Basic and acidic residues" evidence="21">
    <location>
        <begin position="527"/>
        <end position="548"/>
    </location>
</feature>
<evidence type="ECO:0000256" key="5">
    <source>
        <dbReference type="ARBA" id="ARBA00022695"/>
    </source>
</evidence>
<evidence type="ECO:0000256" key="6">
    <source>
        <dbReference type="ARBA" id="ARBA00022722"/>
    </source>
</evidence>
<dbReference type="EC" id="6.5.1.1" evidence="2"/>
<evidence type="ECO:0000256" key="9">
    <source>
        <dbReference type="ARBA" id="ARBA00022763"/>
    </source>
</evidence>
<name>A0A1H5J639_9PSED</name>
<sequence>MNKNLDDYNRMRDFSATSEPAAKRSGKKAAKDHALQFCIQKHDASRLHYDFRLELDGVLKSWAVPKGPSLDPKVKRLAVHVEDHPIDYATFEGSIPEGHYGAGDVIVWDRGVWIPQEDPAKAYAKGKLKFELQGEKLGGLWNLVRTHMPGKQEQWFLIKHQDSAAKPESDYDVVAAEPDSVLSDRTIVAKKSKAADKPKPIKKPARKVAEKKLSAQLTGAHKAALPDLIKPELATLVEKAPDGEWSYEIKFDGYRIMARIDHGEVKLFTRNGHDWTQKLPKQAEALASLQLESAWLDGEMVVANEQGVPDFQALQNAFDTGRSGNILYYLFDMPYLNGVDLREVPVEERRVALATVLKPNENPLLRFSDAFAEEPDALLNSACQMQMEGLIGKRLGSPYVSRRSSDWIKLKCKHRQEFVVVGYTDPKGARNAFGALLLGLHDRDSGELRYAGKVGTGFNETTLESIYEQLKPLQTKKPSVVNPPSGFDAKGVHWLKPVLLAEIAFAEMTKEGSVRHAVFHGLRDDKPAEDITEERPKVVKKSTAEKPVTRQRNASEKAAPAPSQLGLGEGKVRITHPDRIIDASSGTTKVQLAEYYAGVAEWILPELKDRPVALVRAPDGIAGELFFQKNAERLAIPGITTLDKELTGQPIMIINSAEALIGAVQMSAVELHTWNATSDNLDKPDRFVLDLDPDPALPWKSMVEATQLTLSVLDELGLRAFLKTSGGKGIHLVVPLTRKLGWDEVKDFSHAIVSHMAKLLPERFSAVSGPKNRVGRIFIDYLRNGLGATTICAYAARTREGLPVSVPIFREEVAGLKGGNQWNVHNVHERLAEVGDEPWADLKKTKQAITAEMRRRVGMKK</sequence>
<dbReference type="GO" id="GO:0003910">
    <property type="term" value="F:DNA ligase (ATP) activity"/>
    <property type="evidence" value="ECO:0007669"/>
    <property type="project" value="UniProtKB-EC"/>
</dbReference>
<dbReference type="Pfam" id="PF01068">
    <property type="entry name" value="DNA_ligase_A_M"/>
    <property type="match status" value="1"/>
</dbReference>
<keyword evidence="12" id="KW-0067">ATP-binding</keyword>
<keyword evidence="15" id="KW-0233">DNA recombination</keyword>
<feature type="region of interest" description="Disordered" evidence="21">
    <location>
        <begin position="527"/>
        <end position="569"/>
    </location>
</feature>
<dbReference type="RefSeq" id="WP_084322597.1">
    <property type="nucleotide sequence ID" value="NZ_FNTY01000002.1"/>
</dbReference>
<keyword evidence="4" id="KW-0808">Transferase</keyword>
<dbReference type="Gene3D" id="3.30.1490.70">
    <property type="match status" value="1"/>
</dbReference>
<evidence type="ECO:0000313" key="24">
    <source>
        <dbReference type="Proteomes" id="UP000198985"/>
    </source>
</evidence>
<dbReference type="Gene3D" id="2.40.50.140">
    <property type="entry name" value="Nucleic acid-binding proteins"/>
    <property type="match status" value="1"/>
</dbReference>
<dbReference type="InterPro" id="IPR033651">
    <property type="entry name" value="PaeLigD_Pol-like"/>
</dbReference>
<evidence type="ECO:0000256" key="14">
    <source>
        <dbReference type="ARBA" id="ARBA00023125"/>
    </source>
</evidence>
<evidence type="ECO:0000256" key="13">
    <source>
        <dbReference type="ARBA" id="ARBA00022932"/>
    </source>
</evidence>
<dbReference type="InterPro" id="IPR052171">
    <property type="entry name" value="NHEJ_LigD"/>
</dbReference>
<dbReference type="PROSITE" id="PS50160">
    <property type="entry name" value="DNA_LIGASE_A3"/>
    <property type="match status" value="1"/>
</dbReference>
<evidence type="ECO:0000256" key="7">
    <source>
        <dbReference type="ARBA" id="ARBA00022723"/>
    </source>
</evidence>
<dbReference type="InterPro" id="IPR014145">
    <property type="entry name" value="LigD_pol_dom"/>
</dbReference>
<dbReference type="InterPro" id="IPR014146">
    <property type="entry name" value="LigD_ligase_dom"/>
</dbReference>
<evidence type="ECO:0000256" key="19">
    <source>
        <dbReference type="ARBA" id="ARBA00029943"/>
    </source>
</evidence>
<keyword evidence="6" id="KW-0540">Nuclease</keyword>
<keyword evidence="9" id="KW-0227">DNA damage</keyword>
<evidence type="ECO:0000259" key="22">
    <source>
        <dbReference type="PROSITE" id="PS50160"/>
    </source>
</evidence>
<evidence type="ECO:0000256" key="3">
    <source>
        <dbReference type="ARBA" id="ARBA00022598"/>
    </source>
</evidence>
<dbReference type="PANTHER" id="PTHR42705:SF2">
    <property type="entry name" value="BIFUNCTIONAL NON-HOMOLOGOUS END JOINING PROTEIN LIGD"/>
    <property type="match status" value="1"/>
</dbReference>
<dbReference type="NCBIfam" id="TIGR02779">
    <property type="entry name" value="NHEJ_ligase_lig"/>
    <property type="match status" value="1"/>
</dbReference>
<evidence type="ECO:0000256" key="21">
    <source>
        <dbReference type="SAM" id="MobiDB-lite"/>
    </source>
</evidence>
<dbReference type="PANTHER" id="PTHR42705">
    <property type="entry name" value="BIFUNCTIONAL NON-HOMOLOGOUS END JOINING PROTEIN LIGD"/>
    <property type="match status" value="1"/>
</dbReference>
<evidence type="ECO:0000256" key="18">
    <source>
        <dbReference type="ARBA" id="ARBA00023268"/>
    </source>
</evidence>
<dbReference type="Pfam" id="PF13298">
    <property type="entry name" value="LigD_N"/>
    <property type="match status" value="1"/>
</dbReference>
<dbReference type="SUPFAM" id="SSF50249">
    <property type="entry name" value="Nucleic acid-binding proteins"/>
    <property type="match status" value="1"/>
</dbReference>
<dbReference type="InterPro" id="IPR012340">
    <property type="entry name" value="NA-bd_OB-fold"/>
</dbReference>
<dbReference type="GO" id="GO:0006281">
    <property type="term" value="P:DNA repair"/>
    <property type="evidence" value="ECO:0007669"/>
    <property type="project" value="UniProtKB-KW"/>
</dbReference>
<keyword evidence="13" id="KW-0239">DNA-directed DNA polymerase</keyword>
<evidence type="ECO:0000256" key="15">
    <source>
        <dbReference type="ARBA" id="ARBA00023172"/>
    </source>
</evidence>
<gene>
    <name evidence="23" type="ORF">SAMN04490194_2416</name>
</gene>
<keyword evidence="10" id="KW-0378">Hydrolase</keyword>
<dbReference type="NCBIfam" id="TIGR02777">
    <property type="entry name" value="LigD_PE_dom"/>
    <property type="match status" value="1"/>
</dbReference>
<dbReference type="Gene3D" id="3.30.470.30">
    <property type="entry name" value="DNA ligase/mRNA capping enzyme"/>
    <property type="match status" value="1"/>
</dbReference>
<dbReference type="InterPro" id="IPR012310">
    <property type="entry name" value="DNA_ligase_ATP-dep_cent"/>
</dbReference>
<dbReference type="Pfam" id="PF04679">
    <property type="entry name" value="DNA_ligase_A_C"/>
    <property type="match status" value="1"/>
</dbReference>
<protein>
    <recommendedName>
        <fullName evidence="2">DNA ligase (ATP)</fullName>
        <ecNumber evidence="2">6.5.1.1</ecNumber>
    </recommendedName>
    <alternativeName>
        <fullName evidence="19">NHEJ DNA polymerase</fullName>
    </alternativeName>
</protein>
<dbReference type="GO" id="GO:0003677">
    <property type="term" value="F:DNA binding"/>
    <property type="evidence" value="ECO:0007669"/>
    <property type="project" value="UniProtKB-KW"/>
</dbReference>
<keyword evidence="14" id="KW-0238">DNA-binding</keyword>
<keyword evidence="18" id="KW-0511">Multifunctional enzyme</keyword>
<keyword evidence="8" id="KW-0547">Nucleotide-binding</keyword>
<dbReference type="GO" id="GO:0005524">
    <property type="term" value="F:ATP binding"/>
    <property type="evidence" value="ECO:0007669"/>
    <property type="project" value="UniProtKB-KW"/>
</dbReference>
<dbReference type="CDD" id="cd07906">
    <property type="entry name" value="Adenylation_DNA_ligase_LigD_LigC"/>
    <property type="match status" value="1"/>
</dbReference>
<dbReference type="GO" id="GO:0006310">
    <property type="term" value="P:DNA recombination"/>
    <property type="evidence" value="ECO:0007669"/>
    <property type="project" value="UniProtKB-KW"/>
</dbReference>
<dbReference type="InterPro" id="IPR014144">
    <property type="entry name" value="LigD_PE_domain"/>
</dbReference>
<reference evidence="23 24" key="1">
    <citation type="submission" date="2016-10" db="EMBL/GenBank/DDBJ databases">
        <authorList>
            <person name="de Groot N.N."/>
        </authorList>
    </citation>
    <scope>NUCLEOTIDE SEQUENCE [LARGE SCALE GENOMIC DNA]</scope>
    <source>
        <strain evidence="23 24">BS3662</strain>
    </source>
</reference>
<feature type="domain" description="ATP-dependent DNA ligase family profile" evidence="22">
    <location>
        <begin position="319"/>
        <end position="425"/>
    </location>
</feature>
<dbReference type="NCBIfam" id="NF004628">
    <property type="entry name" value="PRK05972.1"/>
    <property type="match status" value="1"/>
</dbReference>
<evidence type="ECO:0000313" key="23">
    <source>
        <dbReference type="EMBL" id="SEE47890.1"/>
    </source>
</evidence>
<feature type="compositionally biased region" description="Basic and acidic residues" evidence="21">
    <location>
        <begin position="1"/>
        <end position="13"/>
    </location>
</feature>
<dbReference type="InterPro" id="IPR012309">
    <property type="entry name" value="DNA_ligase_ATP-dep_C"/>
</dbReference>
<feature type="region of interest" description="Disordered" evidence="21">
    <location>
        <begin position="1"/>
        <end position="28"/>
    </location>
</feature>
<keyword evidence="7" id="KW-0479">Metal-binding</keyword>
<evidence type="ECO:0000256" key="10">
    <source>
        <dbReference type="ARBA" id="ARBA00022801"/>
    </source>
</evidence>
<dbReference type="CDD" id="cd04862">
    <property type="entry name" value="PaeLigD_Pol_like"/>
    <property type="match status" value="1"/>
</dbReference>
<dbReference type="EMBL" id="FNTY01000002">
    <property type="protein sequence ID" value="SEE47890.1"/>
    <property type="molecule type" value="Genomic_DNA"/>
</dbReference>
<evidence type="ECO:0000256" key="1">
    <source>
        <dbReference type="ARBA" id="ARBA00001936"/>
    </source>
</evidence>
<evidence type="ECO:0000256" key="17">
    <source>
        <dbReference type="ARBA" id="ARBA00023211"/>
    </source>
</evidence>
<dbReference type="GO" id="GO:0004527">
    <property type="term" value="F:exonuclease activity"/>
    <property type="evidence" value="ECO:0007669"/>
    <property type="project" value="UniProtKB-KW"/>
</dbReference>